<evidence type="ECO:0000313" key="2">
    <source>
        <dbReference type="EMBL" id="TMM46685.1"/>
    </source>
</evidence>
<evidence type="ECO:0000313" key="3">
    <source>
        <dbReference type="Proteomes" id="UP000309668"/>
    </source>
</evidence>
<feature type="compositionally biased region" description="Basic and acidic residues" evidence="1">
    <location>
        <begin position="113"/>
        <end position="123"/>
    </location>
</feature>
<proteinExistence type="predicted"/>
<dbReference type="Proteomes" id="UP000309668">
    <property type="component" value="Unassembled WGS sequence"/>
</dbReference>
<accession>A0A5S3P1M0</accession>
<keyword evidence="3" id="KW-1185">Reference proteome</keyword>
<dbReference type="Gene3D" id="3.30.1150.10">
    <property type="match status" value="1"/>
</dbReference>
<dbReference type="AlphaFoldDB" id="A0A5S3P1M0"/>
<feature type="compositionally biased region" description="Low complexity" evidence="1">
    <location>
        <begin position="91"/>
        <end position="112"/>
    </location>
</feature>
<feature type="compositionally biased region" description="Pro residues" evidence="1">
    <location>
        <begin position="124"/>
        <end position="135"/>
    </location>
</feature>
<dbReference type="OrthoDB" id="7161229at2"/>
<protein>
    <submittedName>
        <fullName evidence="2">TonB C-terminal domain-containing protein</fullName>
    </submittedName>
</protein>
<gene>
    <name evidence="2" type="ORF">FEV51_10660</name>
</gene>
<sequence>MEMTSGTFRTEERAGLLVALGLHVLVVAALLLQPDTREPVLTPERMTVSLAEDVGLSATAPDPVAESRAAQAPVLDDNPAISPPEERPVAQPVERPVTRVQPPVPVPSAAARPDTRPRRRPDPPRTTTPPKPKPAPKAGGSRVGDNFLAGAGESATTSETRTPASQIGASAKASIGQAVARQIKPHWSPPNGQDVERIVSFVKFRLNADGSLAGKPQVVRQTGVNATNSAQAGRHGEQAVRAVQLAAPFDLPGEYYEAWKVITANLDWKLAQ</sequence>
<feature type="region of interest" description="Disordered" evidence="1">
    <location>
        <begin position="62"/>
        <end position="169"/>
    </location>
</feature>
<dbReference type="EMBL" id="VCAO01000006">
    <property type="protein sequence ID" value="TMM46685.1"/>
    <property type="molecule type" value="Genomic_DNA"/>
</dbReference>
<evidence type="ECO:0000256" key="1">
    <source>
        <dbReference type="SAM" id="MobiDB-lite"/>
    </source>
</evidence>
<name>A0A5S3P1M0_9SPHN</name>
<feature type="compositionally biased region" description="Polar residues" evidence="1">
    <location>
        <begin position="154"/>
        <end position="168"/>
    </location>
</feature>
<comment type="caution">
    <text evidence="2">The sequence shown here is derived from an EMBL/GenBank/DDBJ whole genome shotgun (WGS) entry which is preliminary data.</text>
</comment>
<organism evidence="2 3">
    <name type="scientific">Qipengyuania marisflavi</name>
    <dbReference type="NCBI Taxonomy" id="2486356"/>
    <lineage>
        <taxon>Bacteria</taxon>
        <taxon>Pseudomonadati</taxon>
        <taxon>Pseudomonadota</taxon>
        <taxon>Alphaproteobacteria</taxon>
        <taxon>Sphingomonadales</taxon>
        <taxon>Erythrobacteraceae</taxon>
        <taxon>Qipengyuania</taxon>
    </lineage>
</organism>
<reference evidence="2 3" key="1">
    <citation type="submission" date="2019-05" db="EMBL/GenBank/DDBJ databases">
        <title>Erythrobacter marisflavi sp. nov., isolated from isolated from water of an estuary environment.</title>
        <authorList>
            <person name="Yoon J.-H."/>
        </authorList>
    </citation>
    <scope>NUCLEOTIDE SEQUENCE [LARGE SCALE GENOMIC DNA]</scope>
    <source>
        <strain evidence="2 3">KEM-5</strain>
    </source>
</reference>